<feature type="transmembrane region" description="Helical" evidence="12">
    <location>
        <begin position="78"/>
        <end position="101"/>
    </location>
</feature>
<dbReference type="PANTHER" id="PTHR42985">
    <property type="entry name" value="SODIUM-COUPLED MONOCARBOXYLATE TRANSPORTER"/>
    <property type="match status" value="1"/>
</dbReference>
<dbReference type="InterPro" id="IPR051163">
    <property type="entry name" value="Sodium:Solute_Symporter_SSF"/>
</dbReference>
<dbReference type="GO" id="GO:0006814">
    <property type="term" value="P:sodium ion transport"/>
    <property type="evidence" value="ECO:0007669"/>
    <property type="project" value="UniProtKB-KW"/>
</dbReference>
<evidence type="ECO:0000256" key="2">
    <source>
        <dbReference type="ARBA" id="ARBA00006434"/>
    </source>
</evidence>
<gene>
    <name evidence="13" type="ORF">IscW_ISCW019292</name>
</gene>
<keyword evidence="8" id="KW-0406">Ion transport</keyword>
<keyword evidence="10" id="KW-0739">Sodium transport</keyword>
<evidence type="ECO:0000256" key="12">
    <source>
        <dbReference type="SAM" id="Phobius"/>
    </source>
</evidence>
<dbReference type="VEuPathDB" id="VectorBase:ISCW019292"/>
<keyword evidence="9 12" id="KW-0472">Membrane</keyword>
<comment type="similarity">
    <text evidence="2 11">Belongs to the sodium:solute symporter (SSF) (TC 2.A.21) family.</text>
</comment>
<evidence type="ECO:0000256" key="10">
    <source>
        <dbReference type="ARBA" id="ARBA00023201"/>
    </source>
</evidence>
<dbReference type="VEuPathDB" id="VectorBase:ISCI019292"/>
<dbReference type="InterPro" id="IPR001734">
    <property type="entry name" value="Na/solute_symporter"/>
</dbReference>
<evidence type="ECO:0000313" key="14">
    <source>
        <dbReference type="EnsemblMetazoa" id="ISCW019292-PA"/>
    </source>
</evidence>
<keyword evidence="4" id="KW-1003">Cell membrane</keyword>
<evidence type="ECO:0000256" key="3">
    <source>
        <dbReference type="ARBA" id="ARBA00022448"/>
    </source>
</evidence>
<accession>B7PWQ9</accession>
<dbReference type="InParanoid" id="B7PWQ9"/>
<dbReference type="PaxDb" id="6945-B7PWQ9"/>
<evidence type="ECO:0000256" key="4">
    <source>
        <dbReference type="ARBA" id="ARBA00022475"/>
    </source>
</evidence>
<feature type="transmembrane region" description="Helical" evidence="12">
    <location>
        <begin position="6"/>
        <end position="26"/>
    </location>
</feature>
<evidence type="ECO:0000256" key="7">
    <source>
        <dbReference type="ARBA" id="ARBA00023053"/>
    </source>
</evidence>
<proteinExistence type="inferred from homology"/>
<reference evidence="13 15" key="1">
    <citation type="submission" date="2008-03" db="EMBL/GenBank/DDBJ databases">
        <title>Annotation of Ixodes scapularis.</title>
        <authorList>
            <consortium name="Ixodes scapularis Genome Project Consortium"/>
            <person name="Caler E."/>
            <person name="Hannick L.I."/>
            <person name="Bidwell S."/>
            <person name="Joardar V."/>
            <person name="Thiagarajan M."/>
            <person name="Amedeo P."/>
            <person name="Galinsky K.J."/>
            <person name="Schobel S."/>
            <person name="Inman J."/>
            <person name="Hostetler J."/>
            <person name="Miller J."/>
            <person name="Hammond M."/>
            <person name="Megy K."/>
            <person name="Lawson D."/>
            <person name="Kodira C."/>
            <person name="Sutton G."/>
            <person name="Meyer J."/>
            <person name="Hill C.A."/>
            <person name="Birren B."/>
            <person name="Nene V."/>
            <person name="Collins F."/>
            <person name="Alarcon-Chaidez F."/>
            <person name="Wikel S."/>
            <person name="Strausberg R."/>
        </authorList>
    </citation>
    <scope>NUCLEOTIDE SEQUENCE [LARGE SCALE GENOMIC DNA]</scope>
    <source>
        <strain evidence="15">Wikel</strain>
        <strain evidence="13">Wikel colony</strain>
    </source>
</reference>
<organism>
    <name type="scientific">Ixodes scapularis</name>
    <name type="common">Black-legged tick</name>
    <name type="synonym">Deer tick</name>
    <dbReference type="NCBI Taxonomy" id="6945"/>
    <lineage>
        <taxon>Eukaryota</taxon>
        <taxon>Metazoa</taxon>
        <taxon>Ecdysozoa</taxon>
        <taxon>Arthropoda</taxon>
        <taxon>Chelicerata</taxon>
        <taxon>Arachnida</taxon>
        <taxon>Acari</taxon>
        <taxon>Parasitiformes</taxon>
        <taxon>Ixodida</taxon>
        <taxon>Ixodoidea</taxon>
        <taxon>Ixodidae</taxon>
        <taxon>Ixodinae</taxon>
        <taxon>Ixodes</taxon>
    </lineage>
</organism>
<evidence type="ECO:0000256" key="1">
    <source>
        <dbReference type="ARBA" id="ARBA00004651"/>
    </source>
</evidence>
<keyword evidence="6 12" id="KW-1133">Transmembrane helix</keyword>
<evidence type="ECO:0000256" key="6">
    <source>
        <dbReference type="ARBA" id="ARBA00022989"/>
    </source>
</evidence>
<evidence type="ECO:0000313" key="15">
    <source>
        <dbReference type="Proteomes" id="UP000001555"/>
    </source>
</evidence>
<evidence type="ECO:0000256" key="11">
    <source>
        <dbReference type="RuleBase" id="RU362091"/>
    </source>
</evidence>
<keyword evidence="5 12" id="KW-0812">Transmembrane</keyword>
<evidence type="ECO:0000256" key="9">
    <source>
        <dbReference type="ARBA" id="ARBA00023136"/>
    </source>
</evidence>
<evidence type="ECO:0000256" key="5">
    <source>
        <dbReference type="ARBA" id="ARBA00022692"/>
    </source>
</evidence>
<reference evidence="14" key="2">
    <citation type="submission" date="2020-05" db="UniProtKB">
        <authorList>
            <consortium name="EnsemblMetazoa"/>
        </authorList>
    </citation>
    <scope>IDENTIFICATION</scope>
    <source>
        <strain evidence="14">wikel</strain>
    </source>
</reference>
<dbReference type="Pfam" id="PF00474">
    <property type="entry name" value="SSF"/>
    <property type="match status" value="1"/>
</dbReference>
<dbReference type="GO" id="GO:0022857">
    <property type="term" value="F:transmembrane transporter activity"/>
    <property type="evidence" value="ECO:0007669"/>
    <property type="project" value="InterPro"/>
</dbReference>
<comment type="subcellular location">
    <subcellularLocation>
        <location evidence="1">Cell membrane</location>
        <topology evidence="1">Multi-pass membrane protein</topology>
    </subcellularLocation>
</comment>
<feature type="transmembrane region" description="Helical" evidence="12">
    <location>
        <begin position="47"/>
        <end position="72"/>
    </location>
</feature>
<dbReference type="PANTHER" id="PTHR42985:SF40">
    <property type="entry name" value="LD47995P-RELATED"/>
    <property type="match status" value="1"/>
</dbReference>
<keyword evidence="15" id="KW-1185">Reference proteome</keyword>
<dbReference type="EMBL" id="ABJB010132765">
    <property type="status" value="NOT_ANNOTATED_CDS"/>
    <property type="molecule type" value="Genomic_DNA"/>
</dbReference>
<keyword evidence="3" id="KW-0813">Transport</keyword>
<dbReference type="HOGENOM" id="CLU_018808_7_1_1"/>
<evidence type="ECO:0000256" key="8">
    <source>
        <dbReference type="ARBA" id="ARBA00023065"/>
    </source>
</evidence>
<dbReference type="InterPro" id="IPR038377">
    <property type="entry name" value="Na/Glc_symporter_sf"/>
</dbReference>
<name>B7PWQ9_IXOSC</name>
<dbReference type="EnsemblMetazoa" id="ISCW019292-RA">
    <property type="protein sequence ID" value="ISCW019292-PA"/>
    <property type="gene ID" value="ISCW019292"/>
</dbReference>
<sequence>MGALVEYVIFGLLMIANLGLGLYFSFAKKSAITTSDEVFLGSRKLRMLPLAMSVLASMLSAVGIVGATAHFYAYGLRYHWSIGSKLLVMPFVMYVVVPVFYKLKLTSIFEIWRLGWD</sequence>
<keyword evidence="7" id="KW-0915">Sodium</keyword>
<protein>
    <submittedName>
        <fullName evidence="13 14">Sodium-dependent multivitamin transporter, putative</fullName>
    </submittedName>
</protein>
<dbReference type="AlphaFoldDB" id="B7PWQ9"/>
<dbReference type="Proteomes" id="UP000001555">
    <property type="component" value="Unassembled WGS sequence"/>
</dbReference>
<dbReference type="VEuPathDB" id="VectorBase:ISCP_022142"/>
<dbReference type="PROSITE" id="PS50283">
    <property type="entry name" value="NA_SOLUT_SYMP_3"/>
    <property type="match status" value="1"/>
</dbReference>
<evidence type="ECO:0000313" key="13">
    <source>
        <dbReference type="EMBL" id="EEC11031.1"/>
    </source>
</evidence>
<dbReference type="GO" id="GO:0005886">
    <property type="term" value="C:plasma membrane"/>
    <property type="evidence" value="ECO:0007669"/>
    <property type="project" value="UniProtKB-SubCell"/>
</dbReference>
<dbReference type="EMBL" id="DS809877">
    <property type="protein sequence ID" value="EEC11031.1"/>
    <property type="molecule type" value="Genomic_DNA"/>
</dbReference>
<dbReference type="OrthoDB" id="6488287at2759"/>
<dbReference type="Gene3D" id="1.20.1730.10">
    <property type="entry name" value="Sodium/glucose cotransporter"/>
    <property type="match status" value="1"/>
</dbReference>